<accession>A0A0C9VR61</accession>
<dbReference type="Pfam" id="PF12013">
    <property type="entry name" value="OrsD"/>
    <property type="match status" value="1"/>
</dbReference>
<dbReference type="AlphaFoldDB" id="A0A0C9VR61"/>
<dbReference type="InterPro" id="IPR022698">
    <property type="entry name" value="OrsD"/>
</dbReference>
<evidence type="ECO:0000313" key="1">
    <source>
        <dbReference type="EMBL" id="KIJ40805.1"/>
    </source>
</evidence>
<dbReference type="EMBL" id="KN837141">
    <property type="protein sequence ID" value="KIJ40805.1"/>
    <property type="molecule type" value="Genomic_DNA"/>
</dbReference>
<dbReference type="HOGENOM" id="CLU_790288_0_0_1"/>
<sequence>MLICSHVQNSQHCTYQHKDFGILKIHFKNDHKYNSQINTDITLWPDPPAPDVMDGGSDTEMVVDNDVDMLEATHTHTAKSPSPNHGAILPAGFSAPQRTVGTQSGCLIPPSIPSYLPELVYNDILNRYGLRILMPFKCIICVICEHALTPFGLTAHLKSEHEDLSALPSDLDKLNRLWVDFDVVKDLKEIPAITGKQPALPGLKIIPGYSCQHCTYSAPCIDLMKTMCVPPPIAPPGYPWEMYPEQHISKITKESTVYLAPTLNEVLPLQKDARWHLFLADVIISLRKVNEYLEWIGLPLQNALEG</sequence>
<organism evidence="1 2">
    <name type="scientific">Sphaerobolus stellatus (strain SS14)</name>
    <dbReference type="NCBI Taxonomy" id="990650"/>
    <lineage>
        <taxon>Eukaryota</taxon>
        <taxon>Fungi</taxon>
        <taxon>Dikarya</taxon>
        <taxon>Basidiomycota</taxon>
        <taxon>Agaricomycotina</taxon>
        <taxon>Agaricomycetes</taxon>
        <taxon>Phallomycetidae</taxon>
        <taxon>Geastrales</taxon>
        <taxon>Sphaerobolaceae</taxon>
        <taxon>Sphaerobolus</taxon>
    </lineage>
</organism>
<gene>
    <name evidence="1" type="ORF">M422DRAFT_256234</name>
</gene>
<dbReference type="OrthoDB" id="2799352at2759"/>
<evidence type="ECO:0000313" key="2">
    <source>
        <dbReference type="Proteomes" id="UP000054279"/>
    </source>
</evidence>
<protein>
    <submittedName>
        <fullName evidence="1">Uncharacterized protein</fullName>
    </submittedName>
</protein>
<dbReference type="Proteomes" id="UP000054279">
    <property type="component" value="Unassembled WGS sequence"/>
</dbReference>
<keyword evidence="2" id="KW-1185">Reference proteome</keyword>
<reference evidence="1 2" key="1">
    <citation type="submission" date="2014-06" db="EMBL/GenBank/DDBJ databases">
        <title>Evolutionary Origins and Diversification of the Mycorrhizal Mutualists.</title>
        <authorList>
            <consortium name="DOE Joint Genome Institute"/>
            <consortium name="Mycorrhizal Genomics Consortium"/>
            <person name="Kohler A."/>
            <person name="Kuo A."/>
            <person name="Nagy L.G."/>
            <person name="Floudas D."/>
            <person name="Copeland A."/>
            <person name="Barry K.W."/>
            <person name="Cichocki N."/>
            <person name="Veneault-Fourrey C."/>
            <person name="LaButti K."/>
            <person name="Lindquist E.A."/>
            <person name="Lipzen A."/>
            <person name="Lundell T."/>
            <person name="Morin E."/>
            <person name="Murat C."/>
            <person name="Riley R."/>
            <person name="Ohm R."/>
            <person name="Sun H."/>
            <person name="Tunlid A."/>
            <person name="Henrissat B."/>
            <person name="Grigoriev I.V."/>
            <person name="Hibbett D.S."/>
            <person name="Martin F."/>
        </authorList>
    </citation>
    <scope>NUCLEOTIDE SEQUENCE [LARGE SCALE GENOMIC DNA]</scope>
    <source>
        <strain evidence="1 2">SS14</strain>
    </source>
</reference>
<name>A0A0C9VR61_SPHS4</name>
<proteinExistence type="predicted"/>